<name>A0A0M3IM52_ASCLU</name>
<dbReference type="AlphaFoldDB" id="A0A0M3IM52"/>
<keyword evidence="1" id="KW-0812">Transmembrane</keyword>
<sequence length="88" mass="10170">MHPIVVVLYKQPVDESVEYERQYASTRLQYLMLIGNLKMLLLPAIFNASSILFFVWRVGEKNLASFLPPLRQRFCDELLGALSPLTQK</sequence>
<proteinExistence type="predicted"/>
<feature type="transmembrane region" description="Helical" evidence="1">
    <location>
        <begin position="30"/>
        <end position="56"/>
    </location>
</feature>
<reference evidence="3" key="1">
    <citation type="submission" date="2017-02" db="UniProtKB">
        <authorList>
            <consortium name="WormBaseParasite"/>
        </authorList>
    </citation>
    <scope>IDENTIFICATION</scope>
</reference>
<organism evidence="2 3">
    <name type="scientific">Ascaris lumbricoides</name>
    <name type="common">Giant roundworm</name>
    <dbReference type="NCBI Taxonomy" id="6252"/>
    <lineage>
        <taxon>Eukaryota</taxon>
        <taxon>Metazoa</taxon>
        <taxon>Ecdysozoa</taxon>
        <taxon>Nematoda</taxon>
        <taxon>Chromadorea</taxon>
        <taxon>Rhabditida</taxon>
        <taxon>Spirurina</taxon>
        <taxon>Ascaridomorpha</taxon>
        <taxon>Ascaridoidea</taxon>
        <taxon>Ascarididae</taxon>
        <taxon>Ascaris</taxon>
    </lineage>
</organism>
<evidence type="ECO:0000256" key="1">
    <source>
        <dbReference type="SAM" id="Phobius"/>
    </source>
</evidence>
<dbReference type="WBParaSite" id="ALUE_0001983001-mRNA-1">
    <property type="protein sequence ID" value="ALUE_0001983001-mRNA-1"/>
    <property type="gene ID" value="ALUE_0001983001"/>
</dbReference>
<keyword evidence="1" id="KW-1133">Transmembrane helix</keyword>
<dbReference type="Proteomes" id="UP000036681">
    <property type="component" value="Unplaced"/>
</dbReference>
<keyword evidence="1" id="KW-0472">Membrane</keyword>
<keyword evidence="2" id="KW-1185">Reference proteome</keyword>
<accession>A0A0M3IM52</accession>
<evidence type="ECO:0000313" key="2">
    <source>
        <dbReference type="Proteomes" id="UP000036681"/>
    </source>
</evidence>
<evidence type="ECO:0000313" key="3">
    <source>
        <dbReference type="WBParaSite" id="ALUE_0001983001-mRNA-1"/>
    </source>
</evidence>
<protein>
    <submittedName>
        <fullName evidence="3">Anoctamin</fullName>
    </submittedName>
</protein>